<dbReference type="InterPro" id="IPR000477">
    <property type="entry name" value="RT_dom"/>
</dbReference>
<keyword evidence="6" id="KW-0255">Endonuclease</keyword>
<dbReference type="Gene3D" id="3.30.70.270">
    <property type="match status" value="1"/>
</dbReference>
<comment type="similarity">
    <text evidence="1">Belongs to the beta type-B retroviral polymerase family. HERV class-II K(HML-2) pol subfamily.</text>
</comment>
<evidence type="ECO:0000313" key="10">
    <source>
        <dbReference type="EMBL" id="KAL0195575.1"/>
    </source>
</evidence>
<dbReference type="InterPro" id="IPR043128">
    <property type="entry name" value="Rev_trsase/Diguanyl_cyclase"/>
</dbReference>
<keyword evidence="4" id="KW-0548">Nucleotidyltransferase</keyword>
<dbReference type="InterPro" id="IPR050951">
    <property type="entry name" value="Retrovirus_Pol_polyprotein"/>
</dbReference>
<dbReference type="InterPro" id="IPR043502">
    <property type="entry name" value="DNA/RNA_pol_sf"/>
</dbReference>
<feature type="signal peptide" evidence="8">
    <location>
        <begin position="1"/>
        <end position="17"/>
    </location>
</feature>
<gene>
    <name evidence="10" type="ORF">M9458_009147</name>
</gene>
<evidence type="ECO:0000256" key="2">
    <source>
        <dbReference type="ARBA" id="ARBA00012180"/>
    </source>
</evidence>
<evidence type="ECO:0000259" key="9">
    <source>
        <dbReference type="PROSITE" id="PS50878"/>
    </source>
</evidence>
<dbReference type="PANTHER" id="PTHR37984">
    <property type="entry name" value="PROTEIN CBG26694"/>
    <property type="match status" value="1"/>
</dbReference>
<keyword evidence="6" id="KW-0378">Hydrolase</keyword>
<dbReference type="GO" id="GO:0004523">
    <property type="term" value="F:RNA-DNA hybrid ribonuclease activity"/>
    <property type="evidence" value="ECO:0007669"/>
    <property type="project" value="UniProtKB-EC"/>
</dbReference>
<dbReference type="InterPro" id="IPR021109">
    <property type="entry name" value="Peptidase_aspartic_dom_sf"/>
</dbReference>
<feature type="region of interest" description="Disordered" evidence="7">
    <location>
        <begin position="752"/>
        <end position="797"/>
    </location>
</feature>
<evidence type="ECO:0000256" key="5">
    <source>
        <dbReference type="ARBA" id="ARBA00022722"/>
    </source>
</evidence>
<dbReference type="Pfam" id="PF24626">
    <property type="entry name" value="SH3_Tf2-1"/>
    <property type="match status" value="1"/>
</dbReference>
<dbReference type="Gene3D" id="2.40.70.10">
    <property type="entry name" value="Acid Proteases"/>
    <property type="match status" value="1"/>
</dbReference>
<evidence type="ECO:0000256" key="3">
    <source>
        <dbReference type="ARBA" id="ARBA00022679"/>
    </source>
</evidence>
<keyword evidence="11" id="KW-1185">Reference proteome</keyword>
<keyword evidence="5" id="KW-0540">Nuclease</keyword>
<dbReference type="Proteomes" id="UP001529510">
    <property type="component" value="Unassembled WGS sequence"/>
</dbReference>
<organism evidence="10 11">
    <name type="scientific">Cirrhinus mrigala</name>
    <name type="common">Mrigala</name>
    <dbReference type="NCBI Taxonomy" id="683832"/>
    <lineage>
        <taxon>Eukaryota</taxon>
        <taxon>Metazoa</taxon>
        <taxon>Chordata</taxon>
        <taxon>Craniata</taxon>
        <taxon>Vertebrata</taxon>
        <taxon>Euteleostomi</taxon>
        <taxon>Actinopterygii</taxon>
        <taxon>Neopterygii</taxon>
        <taxon>Teleostei</taxon>
        <taxon>Ostariophysi</taxon>
        <taxon>Cypriniformes</taxon>
        <taxon>Cyprinidae</taxon>
        <taxon>Labeoninae</taxon>
        <taxon>Labeonini</taxon>
        <taxon>Cirrhinus</taxon>
    </lineage>
</organism>
<reference evidence="10 11" key="1">
    <citation type="submission" date="2024-05" db="EMBL/GenBank/DDBJ databases">
        <title>Genome sequencing and assembly of Indian major carp, Cirrhinus mrigala (Hamilton, 1822).</title>
        <authorList>
            <person name="Mohindra V."/>
            <person name="Chowdhury L.M."/>
            <person name="Lal K."/>
            <person name="Jena J.K."/>
        </authorList>
    </citation>
    <scope>NUCLEOTIDE SEQUENCE [LARGE SCALE GENOMIC DNA]</scope>
    <source>
        <strain evidence="10">CM1030</strain>
        <tissue evidence="10">Blood</tissue>
    </source>
</reference>
<proteinExistence type="inferred from homology"/>
<evidence type="ECO:0000256" key="1">
    <source>
        <dbReference type="ARBA" id="ARBA00010879"/>
    </source>
</evidence>
<evidence type="ECO:0000256" key="4">
    <source>
        <dbReference type="ARBA" id="ARBA00022695"/>
    </source>
</evidence>
<feature type="compositionally biased region" description="Low complexity" evidence="7">
    <location>
        <begin position="781"/>
        <end position="794"/>
    </location>
</feature>
<dbReference type="CDD" id="cd00303">
    <property type="entry name" value="retropepsin_like"/>
    <property type="match status" value="1"/>
</dbReference>
<dbReference type="CDD" id="cd01647">
    <property type="entry name" value="RT_LTR"/>
    <property type="match status" value="1"/>
</dbReference>
<evidence type="ECO:0000256" key="6">
    <source>
        <dbReference type="ARBA" id="ARBA00022759"/>
    </source>
</evidence>
<dbReference type="EMBL" id="JAMKFB020000004">
    <property type="protein sequence ID" value="KAL0195575.1"/>
    <property type="molecule type" value="Genomic_DNA"/>
</dbReference>
<dbReference type="GO" id="GO:0006259">
    <property type="term" value="P:DNA metabolic process"/>
    <property type="evidence" value="ECO:0007669"/>
    <property type="project" value="UniProtKB-ARBA"/>
</dbReference>
<protein>
    <recommendedName>
        <fullName evidence="2">ribonuclease H</fullName>
        <ecNumber evidence="2">3.1.26.4</ecNumber>
    </recommendedName>
</protein>
<dbReference type="InterPro" id="IPR036397">
    <property type="entry name" value="RNaseH_sf"/>
</dbReference>
<keyword evidence="8" id="KW-0732">Signal</keyword>
<name>A0ABD0RDE8_CIRMR</name>
<dbReference type="EC" id="3.1.26.4" evidence="2"/>
<dbReference type="PROSITE" id="PS50878">
    <property type="entry name" value="RT_POL"/>
    <property type="match status" value="1"/>
</dbReference>
<dbReference type="SUPFAM" id="SSF56672">
    <property type="entry name" value="DNA/RNA polymerases"/>
    <property type="match status" value="1"/>
</dbReference>
<dbReference type="FunFam" id="3.30.70.270:FF:000003">
    <property type="entry name" value="Transposon Ty3-G Gag-Pol polyprotein"/>
    <property type="match status" value="1"/>
</dbReference>
<sequence length="808" mass="91564">MTAPDLMLYLSVKLSCALWIQRGLLNWTISCTFSQGLTETPAAVDPLTELVNVFKAALNPTPPPPPASGCPMAMPATFAGEAAECSGFLLQVNLYIQMQSQQFSSENAKVFSTATGTLTTSNQLFRLQQGTSSVNKYTHHFRTLSAASGWNEVALLGAYRQGLNPEIRAATALYDDSIGLESFLQRTTRVSQQLAACQPSVTALHFPVPELMQNEIVVSLLVYAYIVDNRHIISAPAPSHLTLLPVTLHTPDCSLSVSALVNSGSSGNFISQECLNQLQLPCHRHHQENHSGVGKACHSSPYITLQVGLFHKEEIKFLVLEESTVSIILGCPWLRLHRLELRWDRCDITRWSQMCYTQCLSKLPHPQSVPALVASTHVESPEPAFTPEIPVEYTAFQDVFSKQAATHLPPHWPWDCAIDLLPGAQLPKGRVARRWRNTSQRLLIRDSSDHLPRRPLRASSSWVRRMEVFIPALTTGSSTPRSFNSLIRSPCFVEPSAYNFVRIRAGDEWKTAFVNPTGHYEYQVMPYGLSISPSFFQKFVNEVEVEFLRRFVVVYLDDILIYSRNMAEHRQHVQQVLHNLRQHNLYLKLEKCEFHKPSVQFLGYIISAEGVQMLGRYLRAYCDEDQHSWSRFLPWAKYAQNSLRQDTTGLTPFQCVLGYQPPLFPWRNPLMFQLERVWDSTHHHLQRAVRHNKHFADTRRRITPRYQPGDLVWLSTRDLRLRLPCHKLSPRYIGPFKILRQINDVTFQLQLPPESPGAEAEPPPPEVTTRIVRIRGPPSPATSHTAPPTRSSSPEFNHLHLISIGHTL</sequence>
<dbReference type="AlphaFoldDB" id="A0ABD0RDE8"/>
<dbReference type="InterPro" id="IPR056924">
    <property type="entry name" value="SH3_Tf2-1"/>
</dbReference>
<feature type="domain" description="Reverse transcriptase" evidence="9">
    <location>
        <begin position="424"/>
        <end position="606"/>
    </location>
</feature>
<keyword evidence="3" id="KW-0808">Transferase</keyword>
<dbReference type="InterPro" id="IPR005162">
    <property type="entry name" value="Retrotrans_gag_dom"/>
</dbReference>
<dbReference type="Pfam" id="PF00078">
    <property type="entry name" value="RVT_1"/>
    <property type="match status" value="1"/>
</dbReference>
<feature type="chain" id="PRO_5044745280" description="ribonuclease H" evidence="8">
    <location>
        <begin position="18"/>
        <end position="808"/>
    </location>
</feature>
<accession>A0ABD0RDE8</accession>
<dbReference type="Gene3D" id="3.30.420.10">
    <property type="entry name" value="Ribonuclease H-like superfamily/Ribonuclease H"/>
    <property type="match status" value="1"/>
</dbReference>
<evidence type="ECO:0000256" key="7">
    <source>
        <dbReference type="SAM" id="MobiDB-lite"/>
    </source>
</evidence>
<dbReference type="PANTHER" id="PTHR37984:SF5">
    <property type="entry name" value="PROTEIN NYNRIN-LIKE"/>
    <property type="match status" value="1"/>
</dbReference>
<comment type="caution">
    <text evidence="10">The sequence shown here is derived from an EMBL/GenBank/DDBJ whole genome shotgun (WGS) entry which is preliminary data.</text>
</comment>
<dbReference type="Gene3D" id="3.10.10.10">
    <property type="entry name" value="HIV Type 1 Reverse Transcriptase, subunit A, domain 1"/>
    <property type="match status" value="1"/>
</dbReference>
<evidence type="ECO:0000313" key="11">
    <source>
        <dbReference type="Proteomes" id="UP001529510"/>
    </source>
</evidence>
<evidence type="ECO:0000256" key="8">
    <source>
        <dbReference type="SAM" id="SignalP"/>
    </source>
</evidence>
<dbReference type="Pfam" id="PF03732">
    <property type="entry name" value="Retrotrans_gag"/>
    <property type="match status" value="1"/>
</dbReference>